<name>A0A834MGM5_RHYFE</name>
<dbReference type="EMBL" id="JAACXV010000372">
    <property type="protein sequence ID" value="KAF7279240.1"/>
    <property type="molecule type" value="Genomic_DNA"/>
</dbReference>
<gene>
    <name evidence="1" type="ORF">GWI33_007507</name>
</gene>
<proteinExistence type="predicted"/>
<protein>
    <submittedName>
        <fullName evidence="1">Uncharacterized protein</fullName>
    </submittedName>
</protein>
<evidence type="ECO:0000313" key="2">
    <source>
        <dbReference type="Proteomes" id="UP000625711"/>
    </source>
</evidence>
<comment type="caution">
    <text evidence="1">The sequence shown here is derived from an EMBL/GenBank/DDBJ whole genome shotgun (WGS) entry which is preliminary data.</text>
</comment>
<dbReference type="Proteomes" id="UP000625711">
    <property type="component" value="Unassembled WGS sequence"/>
</dbReference>
<dbReference type="AlphaFoldDB" id="A0A834MGM5"/>
<evidence type="ECO:0000313" key="1">
    <source>
        <dbReference type="EMBL" id="KAF7279240.1"/>
    </source>
</evidence>
<accession>A0A834MGM5</accession>
<keyword evidence="2" id="KW-1185">Reference proteome</keyword>
<organism evidence="1 2">
    <name type="scientific">Rhynchophorus ferrugineus</name>
    <name type="common">Red palm weevil</name>
    <name type="synonym">Curculio ferrugineus</name>
    <dbReference type="NCBI Taxonomy" id="354439"/>
    <lineage>
        <taxon>Eukaryota</taxon>
        <taxon>Metazoa</taxon>
        <taxon>Ecdysozoa</taxon>
        <taxon>Arthropoda</taxon>
        <taxon>Hexapoda</taxon>
        <taxon>Insecta</taxon>
        <taxon>Pterygota</taxon>
        <taxon>Neoptera</taxon>
        <taxon>Endopterygota</taxon>
        <taxon>Coleoptera</taxon>
        <taxon>Polyphaga</taxon>
        <taxon>Cucujiformia</taxon>
        <taxon>Curculionidae</taxon>
        <taxon>Dryophthorinae</taxon>
        <taxon>Rhynchophorus</taxon>
    </lineage>
</organism>
<sequence>MQALKNVSCSILVRNIHLETHPKRFNAESAVRQTQGFESSEAQADNRSRALPLRQLVDMAIWPPTDPTWMLADGQLSKCRSP</sequence>
<reference evidence="1" key="1">
    <citation type="submission" date="2020-08" db="EMBL/GenBank/DDBJ databases">
        <title>Genome sequencing and assembly of the red palm weevil Rhynchophorus ferrugineus.</title>
        <authorList>
            <person name="Dias G.B."/>
            <person name="Bergman C.M."/>
            <person name="Manee M."/>
        </authorList>
    </citation>
    <scope>NUCLEOTIDE SEQUENCE</scope>
    <source>
        <strain evidence="1">AA-2017</strain>
        <tissue evidence="1">Whole larva</tissue>
    </source>
</reference>